<comment type="caution">
    <text evidence="7">The sequence shown here is derived from an EMBL/GenBank/DDBJ whole genome shotgun (WGS) entry which is preliminary data.</text>
</comment>
<evidence type="ECO:0000256" key="3">
    <source>
        <dbReference type="PROSITE-ProRule" id="PRU00023"/>
    </source>
</evidence>
<keyword evidence="3" id="KW-0040">ANK repeat</keyword>
<dbReference type="SMART" id="SM00271">
    <property type="entry name" value="DnaJ"/>
    <property type="match status" value="1"/>
</dbReference>
<proteinExistence type="predicted"/>
<feature type="region of interest" description="Disordered" evidence="5">
    <location>
        <begin position="161"/>
        <end position="201"/>
    </location>
</feature>
<dbReference type="InterPro" id="IPR019734">
    <property type="entry name" value="TPR_rpt"/>
</dbReference>
<keyword evidence="4" id="KW-0175">Coiled coil</keyword>
<evidence type="ECO:0000313" key="7">
    <source>
        <dbReference type="EMBL" id="KAG8460170.1"/>
    </source>
</evidence>
<dbReference type="InterPro" id="IPR018253">
    <property type="entry name" value="DnaJ_domain_CS"/>
</dbReference>
<dbReference type="Pfam" id="PF00226">
    <property type="entry name" value="DnaJ"/>
    <property type="match status" value="1"/>
</dbReference>
<feature type="compositionally biased region" description="Low complexity" evidence="5">
    <location>
        <begin position="273"/>
        <end position="291"/>
    </location>
</feature>
<evidence type="ECO:0000256" key="1">
    <source>
        <dbReference type="ARBA" id="ARBA00022737"/>
    </source>
</evidence>
<dbReference type="InterPro" id="IPR036869">
    <property type="entry name" value="J_dom_sf"/>
</dbReference>
<dbReference type="Gene3D" id="1.25.40.10">
    <property type="entry name" value="Tetratricopeptide repeat domain"/>
    <property type="match status" value="1"/>
</dbReference>
<feature type="region of interest" description="Disordered" evidence="5">
    <location>
        <begin position="245"/>
        <end position="311"/>
    </location>
</feature>
<name>A0A8J5XBE5_DIALT</name>
<feature type="compositionally biased region" description="Basic and acidic residues" evidence="5">
    <location>
        <begin position="787"/>
        <end position="798"/>
    </location>
</feature>
<dbReference type="SUPFAM" id="SSF48452">
    <property type="entry name" value="TPR-like"/>
    <property type="match status" value="1"/>
</dbReference>
<feature type="compositionally biased region" description="Low complexity" evidence="5">
    <location>
        <begin position="942"/>
        <end position="953"/>
    </location>
</feature>
<keyword evidence="8" id="KW-1185">Reference proteome</keyword>
<dbReference type="InterPro" id="IPR001623">
    <property type="entry name" value="DnaJ_domain"/>
</dbReference>
<dbReference type="AlphaFoldDB" id="A0A8J5XBE5"/>
<dbReference type="PROSITE" id="PS50297">
    <property type="entry name" value="ANK_REP_REGION"/>
    <property type="match status" value="1"/>
</dbReference>
<dbReference type="Gene3D" id="1.25.40.20">
    <property type="entry name" value="Ankyrin repeat-containing domain"/>
    <property type="match status" value="1"/>
</dbReference>
<feature type="compositionally biased region" description="Low complexity" evidence="5">
    <location>
        <begin position="176"/>
        <end position="192"/>
    </location>
</feature>
<dbReference type="SUPFAM" id="SSF48403">
    <property type="entry name" value="Ankyrin repeat"/>
    <property type="match status" value="1"/>
</dbReference>
<feature type="compositionally biased region" description="Basic and acidic residues" evidence="5">
    <location>
        <begin position="968"/>
        <end position="979"/>
    </location>
</feature>
<dbReference type="PANTHER" id="PTHR45188:SF2">
    <property type="entry name" value="DNAJ HOMOLOG SUBFAMILY C MEMBER 7"/>
    <property type="match status" value="1"/>
</dbReference>
<feature type="domain" description="J" evidence="6">
    <location>
        <begin position="704"/>
        <end position="780"/>
    </location>
</feature>
<gene>
    <name evidence="7" type="ORF">KFE25_014315</name>
</gene>
<dbReference type="InterPro" id="IPR011990">
    <property type="entry name" value="TPR-like_helical_dom_sf"/>
</dbReference>
<keyword evidence="2" id="KW-0802">TPR repeat</keyword>
<dbReference type="Gene3D" id="1.10.287.110">
    <property type="entry name" value="DnaJ domain"/>
    <property type="match status" value="1"/>
</dbReference>
<dbReference type="OrthoDB" id="10254947at2759"/>
<accession>A0A8J5XBE5</accession>
<evidence type="ECO:0000256" key="2">
    <source>
        <dbReference type="ARBA" id="ARBA00022803"/>
    </source>
</evidence>
<dbReference type="InterPro" id="IPR002110">
    <property type="entry name" value="Ankyrin_rpt"/>
</dbReference>
<dbReference type="Proteomes" id="UP000751190">
    <property type="component" value="Unassembled WGS sequence"/>
</dbReference>
<feature type="compositionally biased region" description="Low complexity" evidence="5">
    <location>
        <begin position="799"/>
        <end position="808"/>
    </location>
</feature>
<feature type="region of interest" description="Disordered" evidence="5">
    <location>
        <begin position="784"/>
        <end position="855"/>
    </location>
</feature>
<organism evidence="7 8">
    <name type="scientific">Diacronema lutheri</name>
    <name type="common">Unicellular marine alga</name>
    <name type="synonym">Monochrysis lutheri</name>
    <dbReference type="NCBI Taxonomy" id="2081491"/>
    <lineage>
        <taxon>Eukaryota</taxon>
        <taxon>Haptista</taxon>
        <taxon>Haptophyta</taxon>
        <taxon>Pavlovophyceae</taxon>
        <taxon>Pavlovales</taxon>
        <taxon>Pavlovaceae</taxon>
        <taxon>Diacronema</taxon>
    </lineage>
</organism>
<keyword evidence="1" id="KW-0677">Repeat</keyword>
<feature type="region of interest" description="Disordered" evidence="5">
    <location>
        <begin position="894"/>
        <end position="1007"/>
    </location>
</feature>
<dbReference type="EMBL" id="JAGTXO010000035">
    <property type="protein sequence ID" value="KAG8460170.1"/>
    <property type="molecule type" value="Genomic_DNA"/>
</dbReference>
<feature type="compositionally biased region" description="Polar residues" evidence="5">
    <location>
        <begin position="995"/>
        <end position="1007"/>
    </location>
</feature>
<dbReference type="SUPFAM" id="SSF46565">
    <property type="entry name" value="Chaperone J-domain"/>
    <property type="match status" value="1"/>
</dbReference>
<dbReference type="SMART" id="SM00028">
    <property type="entry name" value="TPR"/>
    <property type="match status" value="2"/>
</dbReference>
<dbReference type="PROSITE" id="PS00636">
    <property type="entry name" value="DNAJ_1"/>
    <property type="match status" value="1"/>
</dbReference>
<evidence type="ECO:0000259" key="6">
    <source>
        <dbReference type="PROSITE" id="PS50076"/>
    </source>
</evidence>
<evidence type="ECO:0000313" key="8">
    <source>
        <dbReference type="Proteomes" id="UP000751190"/>
    </source>
</evidence>
<protein>
    <recommendedName>
        <fullName evidence="6">J domain-containing protein</fullName>
    </recommendedName>
</protein>
<feature type="compositionally biased region" description="Low complexity" evidence="5">
    <location>
        <begin position="345"/>
        <end position="357"/>
    </location>
</feature>
<feature type="coiled-coil region" evidence="4">
    <location>
        <begin position="26"/>
        <end position="88"/>
    </location>
</feature>
<dbReference type="InterPro" id="IPR036770">
    <property type="entry name" value="Ankyrin_rpt-contain_sf"/>
</dbReference>
<evidence type="ECO:0000256" key="5">
    <source>
        <dbReference type="SAM" id="MobiDB-lite"/>
    </source>
</evidence>
<sequence>MPPSTRITLRLLEAARDLEEEEAHRQDQAEAQLSAVEDRLLASEHEKSELQLLAVWVRKERDALRDENGALQRALDAREAEVRQLRAAVGRESVSAPAPGPANARALARELVQTRFALASLAGAAAAANPAGGARTSGGGARAAAAAAASRSGAPIDAEAYKENAPPGETLGEPTGLAKASATAGAAPTAGGSSSGEGASGARAEGLCALASALAPLGLAALLDAAGAGDADRVLALLDPAPILTSAVRPGSAPTTNGAAARGATSGEEPWRSPASSCSASGSTPSDASGTPRPPESFPDGVDGGAGGESDAARASANVLHLAPLDESLALALLRLLLADAGGNAKGAANGSARGAAFDSPANSSASALPGDGNRTGAGGTELPRAMADAATALVAFGADVNRTLGSERDGGDGECAPQEDIDAVVGVARRAARQAGAPPNAVGASSTVLHVLVAARASGAALAAALALGAVVDRVDGDERTALHVAALCSNAEAATLLLRHGASLLLRDGSGRTAEQVAIDSAGPEAASPELAGAGAAAAADARALAAGATLAVFADGSLVFWSLVRSANALYKRALYADARAAYAEIVRRAAPGGSLAGVQIEAANLATIHYNWARAAFKDGRHIEALAQCEQALQQQRGYPNALIQRAQCHMELLDFDAATGAYDELAKLAAARTHSPPGGAPAAEWAELRERARALRDADPCEVLELERAVLGPPADEAALRRAYRTQCLRWHPDRVSAAGSAEDGARANAMFRRLSDAFELLSDPAARADYLARAPAHAHAPRADGAARRERGAAAGAAAAAGAPPPRATPAPATWAYGGTGGMPSPAAASGFSGRTPPPPGRARAAGAPRYAWQHGGAGAGGAGSAGAGSGAAATGAAATGAAATGAGARASDDEGSSHASAHDGGWQDAGGAPQPFASPRPGRTAAPSAASWGTPPSASSARRSCAGFGGGEPSSSSGARARADGAGERERAWGVPPSAEKVRRWAQFSFQQPNGTPHGA</sequence>
<evidence type="ECO:0000256" key="4">
    <source>
        <dbReference type="SAM" id="Coils"/>
    </source>
</evidence>
<reference evidence="7" key="1">
    <citation type="submission" date="2021-05" db="EMBL/GenBank/DDBJ databases">
        <title>The genome of the haptophyte Pavlova lutheri (Diacronema luteri, Pavlovales) - a model for lipid biosynthesis in eukaryotic algae.</title>
        <authorList>
            <person name="Hulatt C.J."/>
            <person name="Posewitz M.C."/>
        </authorList>
    </citation>
    <scope>NUCLEOTIDE SEQUENCE</scope>
    <source>
        <strain evidence="7">NIVA-4/92</strain>
    </source>
</reference>
<dbReference type="PROSITE" id="PS50076">
    <property type="entry name" value="DNAJ_2"/>
    <property type="match status" value="1"/>
</dbReference>
<dbReference type="PROSITE" id="PS50088">
    <property type="entry name" value="ANK_REPEAT"/>
    <property type="match status" value="1"/>
</dbReference>
<feature type="repeat" description="ANK" evidence="3">
    <location>
        <begin position="479"/>
        <end position="511"/>
    </location>
</feature>
<feature type="region of interest" description="Disordered" evidence="5">
    <location>
        <begin position="345"/>
        <end position="382"/>
    </location>
</feature>
<dbReference type="PANTHER" id="PTHR45188">
    <property type="entry name" value="DNAJ PROTEIN P58IPK HOMOLOG"/>
    <property type="match status" value="1"/>
</dbReference>
<dbReference type="CDD" id="cd06257">
    <property type="entry name" value="DnaJ"/>
    <property type="match status" value="1"/>
</dbReference>